<proteinExistence type="inferred from homology"/>
<keyword evidence="5" id="KW-0399">Innate immunity</keyword>
<dbReference type="GO" id="GO:0042742">
    <property type="term" value="P:defense response to bacterium"/>
    <property type="evidence" value="ECO:0007669"/>
    <property type="project" value="UniProtKB-KW"/>
</dbReference>
<comment type="similarity">
    <text evidence="2">Belongs to the insect defense protein family.</text>
</comment>
<evidence type="ECO:0000256" key="1">
    <source>
        <dbReference type="ARBA" id="ARBA00004613"/>
    </source>
</evidence>
<keyword evidence="12" id="KW-1185">Reference proteome</keyword>
<dbReference type="InterPro" id="IPR042307">
    <property type="entry name" value="Reeler_sf"/>
</dbReference>
<dbReference type="Proteomes" id="UP000007151">
    <property type="component" value="Unassembled WGS sequence"/>
</dbReference>
<keyword evidence="4" id="KW-0929">Antimicrobial</keyword>
<dbReference type="PANTHER" id="PTHR45828">
    <property type="entry name" value="CYTOCHROME B561/FERRIC REDUCTASE TRANSMEMBRANE"/>
    <property type="match status" value="1"/>
</dbReference>
<feature type="region of interest" description="Disordered" evidence="10">
    <location>
        <begin position="72"/>
        <end position="92"/>
    </location>
</feature>
<protein>
    <submittedName>
        <fullName evidence="11">Immune-related protein 2</fullName>
    </submittedName>
</protein>
<comment type="subcellular location">
    <subcellularLocation>
        <location evidence="1">Secreted</location>
    </subcellularLocation>
</comment>
<dbReference type="Gene3D" id="2.60.40.4060">
    <property type="entry name" value="Reeler domain"/>
    <property type="match status" value="1"/>
</dbReference>
<sequence length="212" mass="23231">MTACPSKALGAKAIYSFKLPRSLRSDPLTHCETCAAVRFELKVSKMFFSFFVTILAVVAYTEGFSHGAPESACRDLMPRHQDHKPQTSPPPYAITTSVRELKAGDSMRVTVEGKTPANLIRGIMLQARAGDDIVGLFKLDPNDSFSQLMNCGVLGDTITHKKHDNSQDKQTLTYTWTAPANLNDKIVVGATIALNKSTFWVDVKSAPVKIMP</sequence>
<evidence type="ECO:0000256" key="5">
    <source>
        <dbReference type="ARBA" id="ARBA00022588"/>
    </source>
</evidence>
<evidence type="ECO:0000256" key="9">
    <source>
        <dbReference type="ARBA" id="ARBA00023157"/>
    </source>
</evidence>
<keyword evidence="7" id="KW-0391">Immunity</keyword>
<keyword evidence="6" id="KW-0732">Signal</keyword>
<dbReference type="AlphaFoldDB" id="A0A212EN89"/>
<reference evidence="11 12" key="1">
    <citation type="journal article" date="2011" name="Cell">
        <title>The monarch butterfly genome yields insights into long-distance migration.</title>
        <authorList>
            <person name="Zhan S."/>
            <person name="Merlin C."/>
            <person name="Boore J.L."/>
            <person name="Reppert S.M."/>
        </authorList>
    </citation>
    <scope>NUCLEOTIDE SEQUENCE [LARGE SCALE GENOMIC DNA]</scope>
    <source>
        <strain evidence="11">F-2</strain>
    </source>
</reference>
<dbReference type="EMBL" id="AGBW02013714">
    <property type="protein sequence ID" value="OWR42927.1"/>
    <property type="molecule type" value="Genomic_DNA"/>
</dbReference>
<dbReference type="Pfam" id="PF02014">
    <property type="entry name" value="Reeler"/>
    <property type="match status" value="1"/>
</dbReference>
<keyword evidence="3" id="KW-0964">Secreted</keyword>
<dbReference type="GO" id="GO:0016020">
    <property type="term" value="C:membrane"/>
    <property type="evidence" value="ECO:0007669"/>
    <property type="project" value="TreeGrafter"/>
</dbReference>
<evidence type="ECO:0000256" key="3">
    <source>
        <dbReference type="ARBA" id="ARBA00022525"/>
    </source>
</evidence>
<evidence type="ECO:0000256" key="2">
    <source>
        <dbReference type="ARBA" id="ARBA00008501"/>
    </source>
</evidence>
<organism evidence="11 12">
    <name type="scientific">Danaus plexippus plexippus</name>
    <dbReference type="NCBI Taxonomy" id="278856"/>
    <lineage>
        <taxon>Eukaryota</taxon>
        <taxon>Metazoa</taxon>
        <taxon>Ecdysozoa</taxon>
        <taxon>Arthropoda</taxon>
        <taxon>Hexapoda</taxon>
        <taxon>Insecta</taxon>
        <taxon>Pterygota</taxon>
        <taxon>Neoptera</taxon>
        <taxon>Endopterygota</taxon>
        <taxon>Lepidoptera</taxon>
        <taxon>Glossata</taxon>
        <taxon>Ditrysia</taxon>
        <taxon>Papilionoidea</taxon>
        <taxon>Nymphalidae</taxon>
        <taxon>Danainae</taxon>
        <taxon>Danaini</taxon>
        <taxon>Danaina</taxon>
        <taxon>Danaus</taxon>
        <taxon>Danaus</taxon>
    </lineage>
</organism>
<feature type="compositionally biased region" description="Basic and acidic residues" evidence="10">
    <location>
        <begin position="72"/>
        <end position="85"/>
    </location>
</feature>
<accession>A0A212EN89</accession>
<dbReference type="FunCoup" id="A0A212EN89">
    <property type="interactions" value="2"/>
</dbReference>
<comment type="caution">
    <text evidence="11">The sequence shown here is derived from an EMBL/GenBank/DDBJ whole genome shotgun (WGS) entry which is preliminary data.</text>
</comment>
<dbReference type="STRING" id="278856.A0A212EN89"/>
<dbReference type="PROSITE" id="PS51019">
    <property type="entry name" value="REELIN"/>
    <property type="match status" value="1"/>
</dbReference>
<dbReference type="FunFam" id="2.60.40.4060:FF:000003">
    <property type="entry name" value="Ferric chelate reductase 1"/>
    <property type="match status" value="1"/>
</dbReference>
<dbReference type="KEGG" id="dpl:KGM_214263"/>
<dbReference type="GO" id="GO:0042832">
    <property type="term" value="P:defense response to protozoan"/>
    <property type="evidence" value="ECO:0007669"/>
    <property type="project" value="UniProtKB-ARBA"/>
</dbReference>
<evidence type="ECO:0000256" key="6">
    <source>
        <dbReference type="ARBA" id="ARBA00022729"/>
    </source>
</evidence>
<name>A0A212EN89_DANPL</name>
<evidence type="ECO:0000256" key="10">
    <source>
        <dbReference type="SAM" id="MobiDB-lite"/>
    </source>
</evidence>
<evidence type="ECO:0000256" key="4">
    <source>
        <dbReference type="ARBA" id="ARBA00022529"/>
    </source>
</evidence>
<gene>
    <name evidence="11" type="ORF">KGM_214263</name>
</gene>
<dbReference type="CDD" id="cd08544">
    <property type="entry name" value="Reeler"/>
    <property type="match status" value="1"/>
</dbReference>
<dbReference type="OrthoDB" id="6418377at2759"/>
<dbReference type="InterPro" id="IPR002861">
    <property type="entry name" value="Reeler_dom"/>
</dbReference>
<evidence type="ECO:0000313" key="12">
    <source>
        <dbReference type="Proteomes" id="UP000007151"/>
    </source>
</evidence>
<evidence type="ECO:0000313" key="11">
    <source>
        <dbReference type="EMBL" id="OWR42927.1"/>
    </source>
</evidence>
<dbReference type="eggNOG" id="KOG4293">
    <property type="taxonomic scope" value="Eukaryota"/>
</dbReference>
<dbReference type="GO" id="GO:0045087">
    <property type="term" value="P:innate immune response"/>
    <property type="evidence" value="ECO:0007669"/>
    <property type="project" value="UniProtKB-KW"/>
</dbReference>
<keyword evidence="9" id="KW-1015">Disulfide bond</keyword>
<dbReference type="PANTHER" id="PTHR45828:SF9">
    <property type="entry name" value="CELL WALL INTEGRITY AND STRESS RESPONSE COMPONENT 4-LIKE-RELATED"/>
    <property type="match status" value="1"/>
</dbReference>
<keyword evidence="8" id="KW-0044">Antibiotic</keyword>
<evidence type="ECO:0000256" key="8">
    <source>
        <dbReference type="ARBA" id="ARBA00023022"/>
    </source>
</evidence>
<evidence type="ECO:0000256" key="7">
    <source>
        <dbReference type="ARBA" id="ARBA00022859"/>
    </source>
</evidence>
<dbReference type="InterPro" id="IPR051237">
    <property type="entry name" value="Ferric-chelate_Red/DefProt"/>
</dbReference>
<dbReference type="GO" id="GO:0005576">
    <property type="term" value="C:extracellular region"/>
    <property type="evidence" value="ECO:0007669"/>
    <property type="project" value="UniProtKB-SubCell"/>
</dbReference>